<sequence length="125" mass="14596">MMVIIVKLLIGIFIALSADSLNTYTSVQPNMEQAELHASNYIITNPSEKAFQILDNKCNVCHRKRNKRRVFTKVNMNTWANDIYKQVFIKKRMPKGKKIKLTTNEYQELLTWISITKNKKNGTKF</sequence>
<gene>
    <name evidence="1" type="ORF">LBU54_03905</name>
</gene>
<protein>
    <recommendedName>
        <fullName evidence="3">Haem-binding domain-containing protein</fullName>
    </recommendedName>
</protein>
<evidence type="ECO:0000313" key="2">
    <source>
        <dbReference type="Proteomes" id="UP001198901"/>
    </source>
</evidence>
<name>A0ABS7XPL5_9FLAO</name>
<keyword evidence="2" id="KW-1185">Reference proteome</keyword>
<proteinExistence type="predicted"/>
<comment type="caution">
    <text evidence="1">The sequence shown here is derived from an EMBL/GenBank/DDBJ whole genome shotgun (WGS) entry which is preliminary data.</text>
</comment>
<reference evidence="2" key="1">
    <citation type="submission" date="2023-07" db="EMBL/GenBank/DDBJ databases">
        <authorList>
            <person name="Yue Y."/>
        </authorList>
    </citation>
    <scope>NUCLEOTIDE SEQUENCE [LARGE SCALE GENOMIC DNA]</scope>
    <source>
        <strain evidence="2">D23</strain>
    </source>
</reference>
<dbReference type="Proteomes" id="UP001198901">
    <property type="component" value="Unassembled WGS sequence"/>
</dbReference>
<evidence type="ECO:0000313" key="1">
    <source>
        <dbReference type="EMBL" id="MCA0131715.1"/>
    </source>
</evidence>
<organism evidence="1 2">
    <name type="scientific">Winogradskyella alexanderae</name>
    <dbReference type="NCBI Taxonomy" id="2877123"/>
    <lineage>
        <taxon>Bacteria</taxon>
        <taxon>Pseudomonadati</taxon>
        <taxon>Bacteroidota</taxon>
        <taxon>Flavobacteriia</taxon>
        <taxon>Flavobacteriales</taxon>
        <taxon>Flavobacteriaceae</taxon>
        <taxon>Winogradskyella</taxon>
    </lineage>
</organism>
<evidence type="ECO:0008006" key="3">
    <source>
        <dbReference type="Google" id="ProtNLM"/>
    </source>
</evidence>
<dbReference type="RefSeq" id="WP_224526176.1">
    <property type="nucleotide sequence ID" value="NZ_JAIUJR010000002.1"/>
</dbReference>
<dbReference type="EMBL" id="JAIUJR010000002">
    <property type="protein sequence ID" value="MCA0131715.1"/>
    <property type="molecule type" value="Genomic_DNA"/>
</dbReference>
<accession>A0ABS7XPL5</accession>